<gene>
    <name evidence="1" type="ORF">PsorP6_011045</name>
</gene>
<comment type="caution">
    <text evidence="1">The sequence shown here is derived from an EMBL/GenBank/DDBJ whole genome shotgun (WGS) entry which is preliminary data.</text>
</comment>
<dbReference type="EMBL" id="CM047585">
    <property type="protein sequence ID" value="KAI9910168.1"/>
    <property type="molecule type" value="Genomic_DNA"/>
</dbReference>
<organism evidence="1 2">
    <name type="scientific">Peronosclerospora sorghi</name>
    <dbReference type="NCBI Taxonomy" id="230839"/>
    <lineage>
        <taxon>Eukaryota</taxon>
        <taxon>Sar</taxon>
        <taxon>Stramenopiles</taxon>
        <taxon>Oomycota</taxon>
        <taxon>Peronosporomycetes</taxon>
        <taxon>Peronosporales</taxon>
        <taxon>Peronosporaceae</taxon>
        <taxon>Peronosclerospora</taxon>
    </lineage>
</organism>
<evidence type="ECO:0000313" key="2">
    <source>
        <dbReference type="Proteomes" id="UP001163321"/>
    </source>
</evidence>
<name>A0ACC0VWF9_9STRA</name>
<dbReference type="Proteomes" id="UP001163321">
    <property type="component" value="Chromosome 6"/>
</dbReference>
<protein>
    <submittedName>
        <fullName evidence="1">Uncharacterized protein</fullName>
    </submittedName>
</protein>
<evidence type="ECO:0000313" key="1">
    <source>
        <dbReference type="EMBL" id="KAI9910168.1"/>
    </source>
</evidence>
<keyword evidence="2" id="KW-1185">Reference proteome</keyword>
<sequence length="478" mass="52416">MKFTNPFVGCAAIALTTIATPALAQQPGTNVPENHPPLTTQLCKRVSNKVSQVDQSIPSVSETSQNDEVMQSDALVNCVTEASSVVLEADHRFMHAVGTNKNCQIKDGKWDGTICTTPKQCAKKCGLEGAAYESYHGITTSGNELSLKLISESKMSARVYLLDASGTKYKQFQLLNQEFTFDVDMSSFPCGSNSALYFVKMDVDGGTARYPTNTAGAKYGTGYCDAQCGKGSRFIDGEANFNNTYGYCCAEMDIWESNSMATVYTSHACSIKGQRKCKSDKDCGTTKETEYTSWCDKRGCGYNPYRMSNKKFYGRGKGFDIDTTRPFTVVTQFITHDNTATGELVEIRRLYKQDNRVIGNPYSQWKGLNVTNTITDATCKAMKSHFGNHPYNMGDLRRLGKEMIGGMTLAVSTWVDYGEKHMSWLDSIETGEGDPKLPGAYGGPCPNPGGDPEDILANYPNITGRFSNIRSGDFGTTF</sequence>
<reference evidence="1 2" key="1">
    <citation type="journal article" date="2022" name="bioRxiv">
        <title>The genome of the oomycete Peronosclerospora sorghi, a cosmopolitan pathogen of maize and sorghum, is inflated with dispersed pseudogenes.</title>
        <authorList>
            <person name="Fletcher K."/>
            <person name="Martin F."/>
            <person name="Isakeit T."/>
            <person name="Cavanaugh K."/>
            <person name="Magill C."/>
            <person name="Michelmore R."/>
        </authorList>
    </citation>
    <scope>NUCLEOTIDE SEQUENCE [LARGE SCALE GENOMIC DNA]</scope>
    <source>
        <strain evidence="1">P6</strain>
    </source>
</reference>
<proteinExistence type="predicted"/>
<accession>A0ACC0VWF9</accession>